<accession>A0A1M7RLF5</accession>
<keyword evidence="3" id="KW-1185">Reference proteome</keyword>
<protein>
    <submittedName>
        <fullName evidence="2">Sigma 54 modulation/S30EA ribosomal protein C terminus</fullName>
    </submittedName>
</protein>
<feature type="domain" description="Sigma 54 modulation/S30EA ribosomal protein C-terminal" evidence="1">
    <location>
        <begin position="149"/>
        <end position="189"/>
    </location>
</feature>
<evidence type="ECO:0000259" key="1">
    <source>
        <dbReference type="Pfam" id="PF16321"/>
    </source>
</evidence>
<name>A0A1M7RLF5_9ACTN</name>
<dbReference type="OrthoDB" id="3825664at2"/>
<reference evidence="2 3" key="1">
    <citation type="submission" date="2016-11" db="EMBL/GenBank/DDBJ databases">
        <authorList>
            <person name="Jaros S."/>
            <person name="Januszkiewicz K."/>
            <person name="Wedrychowicz H."/>
        </authorList>
    </citation>
    <scope>NUCLEOTIDE SEQUENCE [LARGE SCALE GENOMIC DNA]</scope>
    <source>
        <strain evidence="2 3">DSM 46144</strain>
    </source>
</reference>
<evidence type="ECO:0000313" key="3">
    <source>
        <dbReference type="Proteomes" id="UP000184440"/>
    </source>
</evidence>
<evidence type="ECO:0000313" key="2">
    <source>
        <dbReference type="EMBL" id="SHN46986.1"/>
    </source>
</evidence>
<dbReference type="Pfam" id="PF16321">
    <property type="entry name" value="Ribosom_S30AE_C"/>
    <property type="match status" value="2"/>
</dbReference>
<dbReference type="GO" id="GO:0005840">
    <property type="term" value="C:ribosome"/>
    <property type="evidence" value="ECO:0007669"/>
    <property type="project" value="UniProtKB-KW"/>
</dbReference>
<sequence>MTTRDVAVVRAETRPATPAPERGYAVGVTLGGQLPSDVAGYARAAVRAAIGHRRDPILRADLRIVRYADPALPRPVASYATVNVNGTRVRVHTTARTPYEGLDELRQELTAAFERLDRNRREDAHRRPPTAGLPAAPRIRVPGVVSGGCTIDEAIAVLDLLDRNFELFRDVGTGEDTLLHRAGPTGYRLVQARRQPLGARPSTPVSIAGDPALRLSVEVAAVRLARSEQPFVFFTDVATGRGTVLYVRRDGDYGVVTLA</sequence>
<organism evidence="2 3">
    <name type="scientific">Cryptosporangium aurantiacum</name>
    <dbReference type="NCBI Taxonomy" id="134849"/>
    <lineage>
        <taxon>Bacteria</taxon>
        <taxon>Bacillati</taxon>
        <taxon>Actinomycetota</taxon>
        <taxon>Actinomycetes</taxon>
        <taxon>Cryptosporangiales</taxon>
        <taxon>Cryptosporangiaceae</taxon>
        <taxon>Cryptosporangium</taxon>
    </lineage>
</organism>
<gene>
    <name evidence="2" type="ORF">SAMN05443668_11982</name>
</gene>
<keyword evidence="2" id="KW-0687">Ribonucleoprotein</keyword>
<keyword evidence="2" id="KW-0689">Ribosomal protein</keyword>
<dbReference type="RefSeq" id="WP_084742200.1">
    <property type="nucleotide sequence ID" value="NZ_FRCS01000019.1"/>
</dbReference>
<feature type="domain" description="Sigma 54 modulation/S30EA ribosomal protein C-terminal" evidence="1">
    <location>
        <begin position="214"/>
        <end position="255"/>
    </location>
</feature>
<proteinExistence type="predicted"/>
<dbReference type="Gene3D" id="3.30.505.50">
    <property type="entry name" value="Sigma 54 modulation/S30EA ribosomal protein, C-terminal domain"/>
    <property type="match status" value="2"/>
</dbReference>
<dbReference type="STRING" id="134849.SAMN05443668_11982"/>
<dbReference type="InterPro" id="IPR038416">
    <property type="entry name" value="Ribosom_S30AE_C_sf"/>
</dbReference>
<dbReference type="EMBL" id="FRCS01000019">
    <property type="protein sequence ID" value="SHN46986.1"/>
    <property type="molecule type" value="Genomic_DNA"/>
</dbReference>
<dbReference type="InterPro" id="IPR032528">
    <property type="entry name" value="Ribosom_S30AE_C"/>
</dbReference>
<dbReference type="Proteomes" id="UP000184440">
    <property type="component" value="Unassembled WGS sequence"/>
</dbReference>
<dbReference type="AlphaFoldDB" id="A0A1M7RLF5"/>